<dbReference type="Proteomes" id="UP001165122">
    <property type="component" value="Unassembled WGS sequence"/>
</dbReference>
<comment type="caution">
    <text evidence="1">The sequence shown here is derived from an EMBL/GenBank/DDBJ whole genome shotgun (WGS) entry which is preliminary data.</text>
</comment>
<dbReference type="PANTHER" id="PTHR10381">
    <property type="entry name" value="ATP-DEPENDENT CLP PROTEASE PROTEOLYTIC SUBUNIT"/>
    <property type="match status" value="1"/>
</dbReference>
<organism evidence="1 2">
    <name type="scientific">Triparma laevis f. longispina</name>
    <dbReference type="NCBI Taxonomy" id="1714387"/>
    <lineage>
        <taxon>Eukaryota</taxon>
        <taxon>Sar</taxon>
        <taxon>Stramenopiles</taxon>
        <taxon>Ochrophyta</taxon>
        <taxon>Bolidophyceae</taxon>
        <taxon>Parmales</taxon>
        <taxon>Triparmaceae</taxon>
        <taxon>Triparma</taxon>
    </lineage>
</organism>
<keyword evidence="2" id="KW-1185">Reference proteome</keyword>
<reference evidence="2" key="1">
    <citation type="journal article" date="2023" name="Commun. Biol.">
        <title>Genome analysis of Parmales, the sister group of diatoms, reveals the evolutionary specialization of diatoms from phago-mixotrophs to photoautotrophs.</title>
        <authorList>
            <person name="Ban H."/>
            <person name="Sato S."/>
            <person name="Yoshikawa S."/>
            <person name="Yamada K."/>
            <person name="Nakamura Y."/>
            <person name="Ichinomiya M."/>
            <person name="Sato N."/>
            <person name="Blanc-Mathieu R."/>
            <person name="Endo H."/>
            <person name="Kuwata A."/>
            <person name="Ogata H."/>
        </authorList>
    </citation>
    <scope>NUCLEOTIDE SEQUENCE [LARGE SCALE GENOMIC DNA]</scope>
    <source>
        <strain evidence="2">NIES 3700</strain>
    </source>
</reference>
<gene>
    <name evidence="1" type="ORF">TrLO_g2125</name>
</gene>
<dbReference type="Pfam" id="PF00574">
    <property type="entry name" value="CLP_protease"/>
    <property type="match status" value="1"/>
</dbReference>
<dbReference type="GO" id="GO:0051117">
    <property type="term" value="F:ATPase binding"/>
    <property type="evidence" value="ECO:0007669"/>
    <property type="project" value="TreeGrafter"/>
</dbReference>
<dbReference type="GO" id="GO:0004252">
    <property type="term" value="F:serine-type endopeptidase activity"/>
    <property type="evidence" value="ECO:0007669"/>
    <property type="project" value="TreeGrafter"/>
</dbReference>
<dbReference type="EMBL" id="BRXW01000206">
    <property type="protein sequence ID" value="GMI14064.1"/>
    <property type="molecule type" value="Genomic_DNA"/>
</dbReference>
<evidence type="ECO:0008006" key="3">
    <source>
        <dbReference type="Google" id="ProtNLM"/>
    </source>
</evidence>
<dbReference type="GO" id="GO:0006515">
    <property type="term" value="P:protein quality control for misfolded or incompletely synthesized proteins"/>
    <property type="evidence" value="ECO:0007669"/>
    <property type="project" value="TreeGrafter"/>
</dbReference>
<dbReference type="OrthoDB" id="2017408at2759"/>
<dbReference type="InterPro" id="IPR023562">
    <property type="entry name" value="ClpP/TepA"/>
</dbReference>
<dbReference type="AlphaFoldDB" id="A0A9W7FK64"/>
<dbReference type="PANTHER" id="PTHR10381:SF11">
    <property type="entry name" value="ATP-DEPENDENT CLP PROTEASE PROTEOLYTIC SUBUNIT, MITOCHONDRIAL"/>
    <property type="match status" value="1"/>
</dbReference>
<evidence type="ECO:0000313" key="2">
    <source>
        <dbReference type="Proteomes" id="UP001165122"/>
    </source>
</evidence>
<dbReference type="Gene3D" id="3.90.226.10">
    <property type="entry name" value="2-enoyl-CoA Hydratase, Chain A, domain 1"/>
    <property type="match status" value="1"/>
</dbReference>
<name>A0A9W7FK64_9STRA</name>
<dbReference type="GO" id="GO:0004176">
    <property type="term" value="F:ATP-dependent peptidase activity"/>
    <property type="evidence" value="ECO:0007669"/>
    <property type="project" value="TreeGrafter"/>
</dbReference>
<dbReference type="InterPro" id="IPR029045">
    <property type="entry name" value="ClpP/crotonase-like_dom_sf"/>
</dbReference>
<proteinExistence type="predicted"/>
<evidence type="ECO:0000313" key="1">
    <source>
        <dbReference type="EMBL" id="GMI14064.1"/>
    </source>
</evidence>
<sequence length="100" mass="11511">MLSSLRPLLRPFSRPLHTTPPSLALVPMVIESSSRGERAYDIYSRLLRERIIMCNGPVTEEMSSVVTAQLLFLEAEVRVKEIIKTEYYEECGRRMGMIYS</sequence>
<protein>
    <recommendedName>
        <fullName evidence="3">ATP-dependent Clp protease proteolytic subunit</fullName>
    </recommendedName>
</protein>
<dbReference type="SUPFAM" id="SSF52096">
    <property type="entry name" value="ClpP/crotonase"/>
    <property type="match status" value="1"/>
</dbReference>
<dbReference type="GO" id="GO:0009368">
    <property type="term" value="C:endopeptidase Clp complex"/>
    <property type="evidence" value="ECO:0007669"/>
    <property type="project" value="TreeGrafter"/>
</dbReference>
<accession>A0A9W7FK64</accession>